<reference evidence="1" key="1">
    <citation type="submission" date="2021-04" db="EMBL/GenBank/DDBJ databases">
        <authorList>
            <person name="Yoon J."/>
        </authorList>
    </citation>
    <scope>NUCLEOTIDE SEQUENCE</scope>
    <source>
        <strain evidence="1">KMU-90</strain>
    </source>
</reference>
<dbReference type="PANTHER" id="PTHR34309:SF10">
    <property type="entry name" value="SLR1406 PROTEIN"/>
    <property type="match status" value="1"/>
</dbReference>
<protein>
    <submittedName>
        <fullName evidence="1">Heme-binding protein</fullName>
    </submittedName>
</protein>
<dbReference type="AlphaFoldDB" id="A0A8J8B7W6"/>
<organism evidence="1 2">
    <name type="scientific">Thetidibacter halocola</name>
    <dbReference type="NCBI Taxonomy" id="2827239"/>
    <lineage>
        <taxon>Bacteria</taxon>
        <taxon>Pseudomonadati</taxon>
        <taxon>Pseudomonadota</taxon>
        <taxon>Alphaproteobacteria</taxon>
        <taxon>Rhodobacterales</taxon>
        <taxon>Roseobacteraceae</taxon>
        <taxon>Thetidibacter</taxon>
    </lineage>
</organism>
<dbReference type="Gene3D" id="3.30.450.150">
    <property type="entry name" value="Haem-degrading domain"/>
    <property type="match status" value="1"/>
</dbReference>
<gene>
    <name evidence="1" type="ORF">KB874_08345</name>
</gene>
<proteinExistence type="predicted"/>
<dbReference type="RefSeq" id="WP_212536109.1">
    <property type="nucleotide sequence ID" value="NZ_JAGTUU010000003.1"/>
</dbReference>
<evidence type="ECO:0000313" key="2">
    <source>
        <dbReference type="Proteomes" id="UP000681356"/>
    </source>
</evidence>
<dbReference type="InterPro" id="IPR052517">
    <property type="entry name" value="GlcG_carb_metab_protein"/>
</dbReference>
<dbReference type="PANTHER" id="PTHR34309">
    <property type="entry name" value="SLR1406 PROTEIN"/>
    <property type="match status" value="1"/>
</dbReference>
<name>A0A8J8B7W6_9RHOB</name>
<dbReference type="Proteomes" id="UP000681356">
    <property type="component" value="Unassembled WGS sequence"/>
</dbReference>
<sequence length="142" mass="14230">MAGIPLRKARTIIRKTLEAGHEMGLKPLSVIVLDEGGNVLAFEREDGSSPGRFQIAHGKAYGAVMMGVAGTAQLARAEAQPAFIAAVNAAFGGALVPVPGGILVRDGKGRVLGSVGVTGDTSDNDAAAGRAGIEAAGLVAEI</sequence>
<dbReference type="Pfam" id="PF03928">
    <property type="entry name" value="HbpS-like"/>
    <property type="match status" value="1"/>
</dbReference>
<dbReference type="SUPFAM" id="SSF143744">
    <property type="entry name" value="GlcG-like"/>
    <property type="match status" value="1"/>
</dbReference>
<dbReference type="InterPro" id="IPR005624">
    <property type="entry name" value="PduO/GlcC-like"/>
</dbReference>
<keyword evidence="2" id="KW-1185">Reference proteome</keyword>
<accession>A0A8J8B7W6</accession>
<dbReference type="InterPro" id="IPR038084">
    <property type="entry name" value="PduO/GlcC-like_sf"/>
</dbReference>
<evidence type="ECO:0000313" key="1">
    <source>
        <dbReference type="EMBL" id="MBS0124144.1"/>
    </source>
</evidence>
<comment type="caution">
    <text evidence="1">The sequence shown here is derived from an EMBL/GenBank/DDBJ whole genome shotgun (WGS) entry which is preliminary data.</text>
</comment>
<dbReference type="EMBL" id="JAGTUU010000003">
    <property type="protein sequence ID" value="MBS0124144.1"/>
    <property type="molecule type" value="Genomic_DNA"/>
</dbReference>